<dbReference type="AlphaFoldDB" id="A0AAE0XPC4"/>
<proteinExistence type="predicted"/>
<dbReference type="EMBL" id="JAWDGP010007902">
    <property type="protein sequence ID" value="KAK3700838.1"/>
    <property type="molecule type" value="Genomic_DNA"/>
</dbReference>
<dbReference type="Proteomes" id="UP001283361">
    <property type="component" value="Unassembled WGS sequence"/>
</dbReference>
<name>A0AAE0XPC4_9GAST</name>
<keyword evidence="2" id="KW-1185">Reference proteome</keyword>
<sequence length="226" mass="25221">MSKTVLNRSAQQAFVPTPTSPFSIHHFLDSTHKITISMTGIRVDWTPFLTHGSCITLSLLDEIYRSVCFKKLQFSVIYVAASKGTEERLLELLLLQVHYEFCQRSSDQEHHFTNGRLKSLTPGGPLVKALAVRGATYVICGLAEVVQTVMELESITDFSWECPVAQALTQPTAGWKDPYGCQSLNQIDQRRIRVQESLTKTGADGSVTLAWLHGLELQMLTVCHLV</sequence>
<evidence type="ECO:0000313" key="1">
    <source>
        <dbReference type="EMBL" id="KAK3700838.1"/>
    </source>
</evidence>
<comment type="caution">
    <text evidence="1">The sequence shown here is derived from an EMBL/GenBank/DDBJ whole genome shotgun (WGS) entry which is preliminary data.</text>
</comment>
<evidence type="ECO:0000313" key="2">
    <source>
        <dbReference type="Proteomes" id="UP001283361"/>
    </source>
</evidence>
<gene>
    <name evidence="1" type="ORF">RRG08_011595</name>
</gene>
<organism evidence="1 2">
    <name type="scientific">Elysia crispata</name>
    <name type="common">lettuce slug</name>
    <dbReference type="NCBI Taxonomy" id="231223"/>
    <lineage>
        <taxon>Eukaryota</taxon>
        <taxon>Metazoa</taxon>
        <taxon>Spiralia</taxon>
        <taxon>Lophotrochozoa</taxon>
        <taxon>Mollusca</taxon>
        <taxon>Gastropoda</taxon>
        <taxon>Heterobranchia</taxon>
        <taxon>Euthyneura</taxon>
        <taxon>Panpulmonata</taxon>
        <taxon>Sacoglossa</taxon>
        <taxon>Placobranchoidea</taxon>
        <taxon>Plakobranchidae</taxon>
        <taxon>Elysia</taxon>
    </lineage>
</organism>
<protein>
    <submittedName>
        <fullName evidence="1">Uncharacterized protein</fullName>
    </submittedName>
</protein>
<accession>A0AAE0XPC4</accession>
<reference evidence="1" key="1">
    <citation type="journal article" date="2023" name="G3 (Bethesda)">
        <title>A reference genome for the long-term kleptoplast-retaining sea slug Elysia crispata morphotype clarki.</title>
        <authorList>
            <person name="Eastman K.E."/>
            <person name="Pendleton A.L."/>
            <person name="Shaikh M.A."/>
            <person name="Suttiyut T."/>
            <person name="Ogas R."/>
            <person name="Tomko P."/>
            <person name="Gavelis G."/>
            <person name="Widhalm J.R."/>
            <person name="Wisecaver J.H."/>
        </authorList>
    </citation>
    <scope>NUCLEOTIDE SEQUENCE</scope>
    <source>
        <strain evidence="1">ECLA1</strain>
    </source>
</reference>